<evidence type="ECO:0000313" key="2">
    <source>
        <dbReference type="Proteomes" id="UP001140091"/>
    </source>
</evidence>
<dbReference type="EMBL" id="JANBPK010001119">
    <property type="protein sequence ID" value="KAJ2925768.1"/>
    <property type="molecule type" value="Genomic_DNA"/>
</dbReference>
<keyword evidence="2" id="KW-1185">Reference proteome</keyword>
<gene>
    <name evidence="1" type="ORF">H1R20_g11323</name>
</gene>
<protein>
    <submittedName>
        <fullName evidence="1">Uncharacterized protein</fullName>
    </submittedName>
</protein>
<reference evidence="1" key="1">
    <citation type="submission" date="2022-06" db="EMBL/GenBank/DDBJ databases">
        <title>Genome Sequence of Candolleomyces eurysporus.</title>
        <authorList>
            <person name="Buettner E."/>
        </authorList>
    </citation>
    <scope>NUCLEOTIDE SEQUENCE</scope>
    <source>
        <strain evidence="1">VTCC 930004</strain>
    </source>
</reference>
<feature type="non-terminal residue" evidence="1">
    <location>
        <position position="109"/>
    </location>
</feature>
<organism evidence="1 2">
    <name type="scientific">Candolleomyces eurysporus</name>
    <dbReference type="NCBI Taxonomy" id="2828524"/>
    <lineage>
        <taxon>Eukaryota</taxon>
        <taxon>Fungi</taxon>
        <taxon>Dikarya</taxon>
        <taxon>Basidiomycota</taxon>
        <taxon>Agaricomycotina</taxon>
        <taxon>Agaricomycetes</taxon>
        <taxon>Agaricomycetidae</taxon>
        <taxon>Agaricales</taxon>
        <taxon>Agaricineae</taxon>
        <taxon>Psathyrellaceae</taxon>
        <taxon>Candolleomyces</taxon>
    </lineage>
</organism>
<name>A0A9W8J4H3_9AGAR</name>
<proteinExistence type="predicted"/>
<dbReference type="Proteomes" id="UP001140091">
    <property type="component" value="Unassembled WGS sequence"/>
</dbReference>
<sequence>MGSEMAAALASCVFMRHHGTDGVVTGVMKYNDPDVVTIVFPNSKHIPLSVVDYLWSHGYSAEMMLLIETALAAANNDDSFINAMALRNFPGAEAGFIWCLTHGAMHSDV</sequence>
<accession>A0A9W8J4H3</accession>
<dbReference type="AlphaFoldDB" id="A0A9W8J4H3"/>
<evidence type="ECO:0000313" key="1">
    <source>
        <dbReference type="EMBL" id="KAJ2925768.1"/>
    </source>
</evidence>
<comment type="caution">
    <text evidence="1">The sequence shown here is derived from an EMBL/GenBank/DDBJ whole genome shotgun (WGS) entry which is preliminary data.</text>
</comment>
<dbReference type="OrthoDB" id="2612908at2759"/>